<evidence type="ECO:0000313" key="5">
    <source>
        <dbReference type="Proteomes" id="UP000005239"/>
    </source>
</evidence>
<gene>
    <name evidence="4" type="primary">WBGene00110461</name>
</gene>
<protein>
    <submittedName>
        <fullName evidence="4">Uncharacterized protein</fullName>
    </submittedName>
</protein>
<reference evidence="5" key="1">
    <citation type="journal article" date="2008" name="Nat. Genet.">
        <title>The Pristionchus pacificus genome provides a unique perspective on nematode lifestyle and parasitism.</title>
        <authorList>
            <person name="Dieterich C."/>
            <person name="Clifton S.W."/>
            <person name="Schuster L.N."/>
            <person name="Chinwalla A."/>
            <person name="Delehaunty K."/>
            <person name="Dinkelacker I."/>
            <person name="Fulton L."/>
            <person name="Fulton R."/>
            <person name="Godfrey J."/>
            <person name="Minx P."/>
            <person name="Mitreva M."/>
            <person name="Roeseler W."/>
            <person name="Tian H."/>
            <person name="Witte H."/>
            <person name="Yang S.P."/>
            <person name="Wilson R.K."/>
            <person name="Sommer R.J."/>
        </authorList>
    </citation>
    <scope>NUCLEOTIDE SEQUENCE [LARGE SCALE GENOMIC DNA]</scope>
    <source>
        <strain evidence="5">PS312</strain>
    </source>
</reference>
<sequence>MRSCRVVGLLLLALLTTIDAGASREVDEKQLKENVGKWQQLQRMVNAELKTTQPDTFVNPFNDTGFLSLDKSDGSVVVLAAKNIVPDLSTMSLFLNTARNLSTDDLCAMYYPPPDGYERDAVPLITIAVMTNITYPQRTGKHDKYLPYLCALKRQTALMIVLDISGSLAFPPLGDICASMTLIRQALHSPRFLVTLFRESTTKRKSGLCRPIAWGNLSPFLQIRREEEDSSKETLVFLGSKGGSINFGVQEKIQWLGPDNSRKNLMLSPGQATERQRLLSHLYAIFDNTCQLAFRSRRLSENRMTGPRFAVPNVAHMKSRWQVKRKELSTYLQSIGEDFSTINMLMVAPLLLFAGALTLFIACNPQYYATNYEKIVEIVEEEPPERTTISKAEKKPGVMEMMKNIVSDPANVSKGQRVKKRKEKTDKTSKTVAELTAEADGTTATEVTAAALTGPERK</sequence>
<name>A0A2A6B727_PRIPA</name>
<feature type="compositionally biased region" description="Low complexity" evidence="1">
    <location>
        <begin position="430"/>
        <end position="439"/>
    </location>
</feature>
<feature type="chain" id="PRO_5044337889" evidence="3">
    <location>
        <begin position="21"/>
        <end position="458"/>
    </location>
</feature>
<evidence type="ECO:0000256" key="1">
    <source>
        <dbReference type="SAM" id="MobiDB-lite"/>
    </source>
</evidence>
<keyword evidence="5" id="KW-1185">Reference proteome</keyword>
<keyword evidence="3" id="KW-0732">Signal</keyword>
<accession>A0A8R1UFE0</accession>
<keyword evidence="2" id="KW-0472">Membrane</keyword>
<dbReference type="Proteomes" id="UP000005239">
    <property type="component" value="Unassembled WGS sequence"/>
</dbReference>
<keyword evidence="2" id="KW-0812">Transmembrane</keyword>
<evidence type="ECO:0000256" key="3">
    <source>
        <dbReference type="SAM" id="SignalP"/>
    </source>
</evidence>
<organism evidence="4 5">
    <name type="scientific">Pristionchus pacificus</name>
    <name type="common">Parasitic nematode worm</name>
    <dbReference type="NCBI Taxonomy" id="54126"/>
    <lineage>
        <taxon>Eukaryota</taxon>
        <taxon>Metazoa</taxon>
        <taxon>Ecdysozoa</taxon>
        <taxon>Nematoda</taxon>
        <taxon>Chromadorea</taxon>
        <taxon>Rhabditida</taxon>
        <taxon>Rhabditina</taxon>
        <taxon>Diplogasteromorpha</taxon>
        <taxon>Diplogasteroidea</taxon>
        <taxon>Neodiplogasteridae</taxon>
        <taxon>Pristionchus</taxon>
    </lineage>
</organism>
<feature type="transmembrane region" description="Helical" evidence="2">
    <location>
        <begin position="342"/>
        <end position="362"/>
    </location>
</feature>
<dbReference type="EnsemblMetazoa" id="PPA20907.1">
    <property type="protein sequence ID" value="PPA20907.1"/>
    <property type="gene ID" value="WBGene00110461"/>
</dbReference>
<reference evidence="4" key="2">
    <citation type="submission" date="2022-06" db="UniProtKB">
        <authorList>
            <consortium name="EnsemblMetazoa"/>
        </authorList>
    </citation>
    <scope>IDENTIFICATION</scope>
    <source>
        <strain evidence="4">PS312</strain>
    </source>
</reference>
<feature type="region of interest" description="Disordered" evidence="1">
    <location>
        <begin position="410"/>
        <end position="439"/>
    </location>
</feature>
<feature type="signal peptide" evidence="3">
    <location>
        <begin position="1"/>
        <end position="20"/>
    </location>
</feature>
<proteinExistence type="predicted"/>
<dbReference type="AlphaFoldDB" id="A0A2A6B727"/>
<accession>A0A2A6B727</accession>
<evidence type="ECO:0000313" key="4">
    <source>
        <dbReference type="EnsemblMetazoa" id="PPA20907.1"/>
    </source>
</evidence>
<evidence type="ECO:0000256" key="2">
    <source>
        <dbReference type="SAM" id="Phobius"/>
    </source>
</evidence>
<keyword evidence="2" id="KW-1133">Transmembrane helix</keyword>